<comment type="caution">
    <text evidence="2">The sequence shown here is derived from an EMBL/GenBank/DDBJ whole genome shotgun (WGS) entry which is preliminary data.</text>
</comment>
<accession>A0A4U8Q5E3</accession>
<protein>
    <submittedName>
        <fullName evidence="2">3-dehydroshikimate dehydratase</fullName>
        <ecNumber evidence="2">4.2.1.118</ecNumber>
    </submittedName>
</protein>
<dbReference type="AlphaFoldDB" id="A0A4U8Q5E3"/>
<dbReference type="InterPro" id="IPR036237">
    <property type="entry name" value="Xyl_isomerase-like_sf"/>
</dbReference>
<dbReference type="EC" id="4.2.1.118" evidence="2"/>
<evidence type="ECO:0000313" key="2">
    <source>
        <dbReference type="EMBL" id="TLC99946.1"/>
    </source>
</evidence>
<keyword evidence="3" id="KW-1185">Reference proteome</keyword>
<dbReference type="GO" id="GO:0046565">
    <property type="term" value="F:3-dehydroshikimate dehydratase activity"/>
    <property type="evidence" value="ECO:0007669"/>
    <property type="project" value="UniProtKB-EC"/>
</dbReference>
<dbReference type="EMBL" id="QGQD01000061">
    <property type="protein sequence ID" value="TLC99946.1"/>
    <property type="molecule type" value="Genomic_DNA"/>
</dbReference>
<dbReference type="Proteomes" id="UP000306509">
    <property type="component" value="Unassembled WGS sequence"/>
</dbReference>
<dbReference type="Pfam" id="PF01261">
    <property type="entry name" value="AP_endonuc_2"/>
    <property type="match status" value="1"/>
</dbReference>
<dbReference type="InterPro" id="IPR050312">
    <property type="entry name" value="IolE/XylAMocC-like"/>
</dbReference>
<proteinExistence type="predicted"/>
<name>A0A4U8Q5E3_9FIRM</name>
<keyword evidence="2" id="KW-0456">Lyase</keyword>
<dbReference type="InterPro" id="IPR013022">
    <property type="entry name" value="Xyl_isomerase-like_TIM-brl"/>
</dbReference>
<dbReference type="STRING" id="180332.GCA_000797495_00967"/>
<reference evidence="2 3" key="1">
    <citation type="journal article" date="2019" name="Anaerobe">
        <title>Detection of Robinsoniella peoriensis in multiple bone samples of a trauma patient.</title>
        <authorList>
            <person name="Schrottner P."/>
            <person name="Hartwich K."/>
            <person name="Bunk B."/>
            <person name="Schober I."/>
            <person name="Helbig S."/>
            <person name="Rudolph W.W."/>
            <person name="Gunzer F."/>
        </authorList>
    </citation>
    <scope>NUCLEOTIDE SEQUENCE [LARGE SCALE GENOMIC DNA]</scope>
    <source>
        <strain evidence="2 3">DSM 106044</strain>
    </source>
</reference>
<feature type="domain" description="Xylose isomerase-like TIM barrel" evidence="1">
    <location>
        <begin position="23"/>
        <end position="243"/>
    </location>
</feature>
<dbReference type="PANTHER" id="PTHR12110:SF53">
    <property type="entry name" value="BLR5974 PROTEIN"/>
    <property type="match status" value="1"/>
</dbReference>
<dbReference type="SUPFAM" id="SSF51658">
    <property type="entry name" value="Xylose isomerase-like"/>
    <property type="match status" value="1"/>
</dbReference>
<sequence length="280" mass="31862">MLENAKISCFADEIDTDLKKQMKLLRELDIQFIEFRSANHKGIADYTLAEALKVRKELDHNRIAVSAIGSPIGKIHITDDFTSHFKQFQHIAELADIFETPYIRMFSFYLPKDGAPQTHRYEVLKRMDLLVNYAAKKNLILLHENEKGIYGDTVSRCLDMMKQFYGPNFGATFDFANFIQCGQDTQEAYEMLKPYIVYLHIKDAIQATGEIVPAGKGDGHISSILKQLDQCGYSGYISLEPHLADFDALKSLEQEGQQRGRTDGAEAFRMAYQALMSIIQ</sequence>
<dbReference type="RefSeq" id="WP_138002981.1">
    <property type="nucleotide sequence ID" value="NZ_QGQD01000061.1"/>
</dbReference>
<organism evidence="2 3">
    <name type="scientific">Robinsoniella peoriensis</name>
    <dbReference type="NCBI Taxonomy" id="180332"/>
    <lineage>
        <taxon>Bacteria</taxon>
        <taxon>Bacillati</taxon>
        <taxon>Bacillota</taxon>
        <taxon>Clostridia</taxon>
        <taxon>Lachnospirales</taxon>
        <taxon>Lachnospiraceae</taxon>
        <taxon>Robinsoniella</taxon>
    </lineage>
</organism>
<evidence type="ECO:0000313" key="3">
    <source>
        <dbReference type="Proteomes" id="UP000306509"/>
    </source>
</evidence>
<evidence type="ECO:0000259" key="1">
    <source>
        <dbReference type="Pfam" id="PF01261"/>
    </source>
</evidence>
<dbReference type="Gene3D" id="3.20.20.150">
    <property type="entry name" value="Divalent-metal-dependent TIM barrel enzymes"/>
    <property type="match status" value="1"/>
</dbReference>
<gene>
    <name evidence="2" type="primary">asbF</name>
    <name evidence="2" type="ORF">DSM106044_03248</name>
</gene>
<dbReference type="PANTHER" id="PTHR12110">
    <property type="entry name" value="HYDROXYPYRUVATE ISOMERASE"/>
    <property type="match status" value="1"/>
</dbReference>